<dbReference type="InterPro" id="IPR005814">
    <property type="entry name" value="Aminotrans_3"/>
</dbReference>
<reference evidence="4 5" key="1">
    <citation type="submission" date="2016-05" db="EMBL/GenBank/DDBJ databases">
        <title>Complete genome sequence of Corynebacterium crudilactis, a new Corynebacterium species isolated from raw cow's milk.</title>
        <authorList>
            <person name="Christian R."/>
            <person name="Zimmermann J."/>
            <person name="Lipski A."/>
            <person name="Kalinowski J."/>
        </authorList>
    </citation>
    <scope>NUCLEOTIDE SEQUENCE [LARGE SCALE GENOMIC DNA]</scope>
    <source>
        <strain evidence="4 5">JZ16</strain>
    </source>
</reference>
<dbReference type="NCBIfam" id="NF004718">
    <property type="entry name" value="PRK06062.1"/>
    <property type="match status" value="1"/>
</dbReference>
<comment type="similarity">
    <text evidence="1 3">Belongs to the class-III pyridoxal-phosphate-dependent aminotransferase family.</text>
</comment>
<dbReference type="PIRSF" id="PIRSF000521">
    <property type="entry name" value="Transaminase_4ab_Lys_Orn"/>
    <property type="match status" value="1"/>
</dbReference>
<dbReference type="PROSITE" id="PS00600">
    <property type="entry name" value="AA_TRANSFER_CLASS_3"/>
    <property type="match status" value="1"/>
</dbReference>
<dbReference type="SUPFAM" id="SSF53383">
    <property type="entry name" value="PLP-dependent transferases"/>
    <property type="match status" value="1"/>
</dbReference>
<keyword evidence="2 3" id="KW-0663">Pyridoxal phosphate</keyword>
<dbReference type="GO" id="GO:0030170">
    <property type="term" value="F:pyridoxal phosphate binding"/>
    <property type="evidence" value="ECO:0007669"/>
    <property type="project" value="InterPro"/>
</dbReference>
<dbReference type="CDD" id="cd00610">
    <property type="entry name" value="OAT_like"/>
    <property type="match status" value="1"/>
</dbReference>
<dbReference type="Pfam" id="PF00202">
    <property type="entry name" value="Aminotran_3"/>
    <property type="match status" value="1"/>
</dbReference>
<dbReference type="GO" id="GO:0008483">
    <property type="term" value="F:transaminase activity"/>
    <property type="evidence" value="ECO:0007669"/>
    <property type="project" value="InterPro"/>
</dbReference>
<dbReference type="EMBL" id="CP015622">
    <property type="protein sequence ID" value="ANE04668.1"/>
    <property type="molecule type" value="Genomic_DNA"/>
</dbReference>
<evidence type="ECO:0000256" key="1">
    <source>
        <dbReference type="ARBA" id="ARBA00008954"/>
    </source>
</evidence>
<evidence type="ECO:0008006" key="6">
    <source>
        <dbReference type="Google" id="ProtNLM"/>
    </source>
</evidence>
<evidence type="ECO:0000256" key="3">
    <source>
        <dbReference type="RuleBase" id="RU003560"/>
    </source>
</evidence>
<gene>
    <name evidence="4" type="ORF">ccrud_10920</name>
</gene>
<dbReference type="Gene3D" id="3.90.1150.10">
    <property type="entry name" value="Aspartate Aminotransferase, domain 1"/>
    <property type="match status" value="1"/>
</dbReference>
<accession>A0A172QVL1</accession>
<dbReference type="InterPro" id="IPR015422">
    <property type="entry name" value="PyrdxlP-dep_Trfase_small"/>
</dbReference>
<dbReference type="Gene3D" id="3.40.640.10">
    <property type="entry name" value="Type I PLP-dependent aspartate aminotransferase-like (Major domain)"/>
    <property type="match status" value="1"/>
</dbReference>
<dbReference type="RefSeq" id="WP_066567523.1">
    <property type="nucleotide sequence ID" value="NZ_CP015622.1"/>
</dbReference>
<proteinExistence type="inferred from homology"/>
<evidence type="ECO:0000256" key="2">
    <source>
        <dbReference type="ARBA" id="ARBA00022898"/>
    </source>
</evidence>
<organism evidence="4 5">
    <name type="scientific">Corynebacterium crudilactis</name>
    <dbReference type="NCBI Taxonomy" id="1652495"/>
    <lineage>
        <taxon>Bacteria</taxon>
        <taxon>Bacillati</taxon>
        <taxon>Actinomycetota</taxon>
        <taxon>Actinomycetes</taxon>
        <taxon>Mycobacteriales</taxon>
        <taxon>Corynebacteriaceae</taxon>
        <taxon>Corynebacterium</taxon>
    </lineage>
</organism>
<sequence>MSLKGYTNFAGEFIEFGSAQAKEEEKRAFNNDRAHVFHSWSAQNKISPKVWAAAEGSTLYDFDGNTFFDMGSQLVSANLGHNNSRLVQAIQHQATRLTNINPAFGNDVRSDVAAQIIDMTPGDFSQVFFTNGGADAIEHSIRMARLHTGRNKILSAYRSYHGATGSSMMLTGENRRLGNPTTDGDIYHFWAPFLYRSSFFATSEAEESERALKHLEDVIAFEGANMIAAIVLEPVVGSSGIIVPPAGYLNGVRELCDKHGILFIADEVMVGFGRTGKLFAYEHAGENFQPDMIAFAKGVNAGYVPLGGVIMTQEIRDTFGDTAYSGGLTYSGHPLAVAPAKAALDIYAEGEIIPRVAALGSEVIEPRLRALAESKDVIGDVRGVGFFWAMEFVSDAAAKTPASADAMAAGAEAFKKHGVWPMISGHRFHIAPPLTSSEEEINALLDAIEAAAQAIENAISGALF</sequence>
<dbReference type="InterPro" id="IPR015424">
    <property type="entry name" value="PyrdxlP-dep_Trfase"/>
</dbReference>
<name>A0A172QVL1_9CORY</name>
<dbReference type="GO" id="GO:0005829">
    <property type="term" value="C:cytosol"/>
    <property type="evidence" value="ECO:0007669"/>
    <property type="project" value="TreeGrafter"/>
</dbReference>
<dbReference type="AlphaFoldDB" id="A0A172QVL1"/>
<dbReference type="InterPro" id="IPR049704">
    <property type="entry name" value="Aminotrans_3_PPA_site"/>
</dbReference>
<dbReference type="Proteomes" id="UP000076929">
    <property type="component" value="Chromosome"/>
</dbReference>
<dbReference type="STRING" id="1652495.ccrud_10920"/>
<evidence type="ECO:0000313" key="5">
    <source>
        <dbReference type="Proteomes" id="UP000076929"/>
    </source>
</evidence>
<protein>
    <recommendedName>
        <fullName evidence="6">4-aminobutyrate aminotransferase</fullName>
    </recommendedName>
</protein>
<dbReference type="PANTHER" id="PTHR43094">
    <property type="entry name" value="AMINOTRANSFERASE"/>
    <property type="match status" value="1"/>
</dbReference>
<keyword evidence="5" id="KW-1185">Reference proteome</keyword>
<evidence type="ECO:0000313" key="4">
    <source>
        <dbReference type="EMBL" id="ANE04668.1"/>
    </source>
</evidence>
<dbReference type="OrthoDB" id="9801834at2"/>
<dbReference type="PANTHER" id="PTHR43094:SF1">
    <property type="entry name" value="AMINOTRANSFERASE CLASS-III"/>
    <property type="match status" value="1"/>
</dbReference>
<dbReference type="InterPro" id="IPR015421">
    <property type="entry name" value="PyrdxlP-dep_Trfase_major"/>
</dbReference>
<dbReference type="KEGG" id="ccjz:ccrud_10920"/>